<proteinExistence type="predicted"/>
<protein>
    <submittedName>
        <fullName evidence="1">Uncharacterized protein</fullName>
    </submittedName>
</protein>
<name>A0A484MH56_9ASTE</name>
<reference evidence="1 2" key="1">
    <citation type="submission" date="2018-04" db="EMBL/GenBank/DDBJ databases">
        <authorList>
            <person name="Vogel A."/>
        </authorList>
    </citation>
    <scope>NUCLEOTIDE SEQUENCE [LARGE SCALE GENOMIC DNA]</scope>
</reference>
<sequence>MDRQLKCPLADASSTFELLSKALINGSCHSSLGQTGIGRGTTPLLEVDSRQHDPEFLIRCCEWRHITSRGDDGGTSMAILMRHTYSGARIKLKKGQIEKHPIFFSKTAKVQQRAEVAENRGSDYRDHLELNQCGSNSKIQ</sequence>
<evidence type="ECO:0000313" key="1">
    <source>
        <dbReference type="EMBL" id="VFQ88303.1"/>
    </source>
</evidence>
<dbReference type="EMBL" id="OOIL02003515">
    <property type="protein sequence ID" value="VFQ88303.1"/>
    <property type="molecule type" value="Genomic_DNA"/>
</dbReference>
<dbReference type="Proteomes" id="UP000595140">
    <property type="component" value="Unassembled WGS sequence"/>
</dbReference>
<accession>A0A484MH56</accession>
<evidence type="ECO:0000313" key="2">
    <source>
        <dbReference type="Proteomes" id="UP000595140"/>
    </source>
</evidence>
<organism evidence="1 2">
    <name type="scientific">Cuscuta campestris</name>
    <dbReference type="NCBI Taxonomy" id="132261"/>
    <lineage>
        <taxon>Eukaryota</taxon>
        <taxon>Viridiplantae</taxon>
        <taxon>Streptophyta</taxon>
        <taxon>Embryophyta</taxon>
        <taxon>Tracheophyta</taxon>
        <taxon>Spermatophyta</taxon>
        <taxon>Magnoliopsida</taxon>
        <taxon>eudicotyledons</taxon>
        <taxon>Gunneridae</taxon>
        <taxon>Pentapetalae</taxon>
        <taxon>asterids</taxon>
        <taxon>lamiids</taxon>
        <taxon>Solanales</taxon>
        <taxon>Convolvulaceae</taxon>
        <taxon>Cuscuteae</taxon>
        <taxon>Cuscuta</taxon>
        <taxon>Cuscuta subgen. Grammica</taxon>
        <taxon>Cuscuta sect. Cleistogrammica</taxon>
    </lineage>
</organism>
<dbReference type="AlphaFoldDB" id="A0A484MH56"/>
<keyword evidence="2" id="KW-1185">Reference proteome</keyword>
<gene>
    <name evidence="1" type="ORF">CCAM_LOCUS30079</name>
</gene>